<name>A0A177GE76_9PROT</name>
<reference evidence="2 3" key="1">
    <citation type="submission" date="2016-03" db="EMBL/GenBank/DDBJ databases">
        <title>Draft genome sequence of Acetobacter malorum CECT 7742, a strain isolated from strawberry vinegar.</title>
        <authorList>
            <person name="Sainz F."/>
            <person name="Mas A."/>
            <person name="Torija M.J."/>
        </authorList>
    </citation>
    <scope>NUCLEOTIDE SEQUENCE [LARGE SCALE GENOMIC DNA]</scope>
    <source>
        <strain evidence="2 3">CECT 7742</strain>
    </source>
</reference>
<accession>A0A177GE76</accession>
<evidence type="ECO:0000313" key="2">
    <source>
        <dbReference type="EMBL" id="OAG78542.1"/>
    </source>
</evidence>
<proteinExistence type="predicted"/>
<dbReference type="Proteomes" id="UP000077349">
    <property type="component" value="Unassembled WGS sequence"/>
</dbReference>
<feature type="region of interest" description="Disordered" evidence="1">
    <location>
        <begin position="67"/>
        <end position="96"/>
    </location>
</feature>
<gene>
    <name evidence="2" type="ORF">Amal_00141</name>
</gene>
<evidence type="ECO:0000256" key="1">
    <source>
        <dbReference type="SAM" id="MobiDB-lite"/>
    </source>
</evidence>
<dbReference type="AlphaFoldDB" id="A0A177GE76"/>
<comment type="caution">
    <text evidence="2">The sequence shown here is derived from an EMBL/GenBank/DDBJ whole genome shotgun (WGS) entry which is preliminary data.</text>
</comment>
<organism evidence="2 3">
    <name type="scientific">Acetobacter malorum</name>
    <dbReference type="NCBI Taxonomy" id="178901"/>
    <lineage>
        <taxon>Bacteria</taxon>
        <taxon>Pseudomonadati</taxon>
        <taxon>Pseudomonadota</taxon>
        <taxon>Alphaproteobacteria</taxon>
        <taxon>Acetobacterales</taxon>
        <taxon>Acetobacteraceae</taxon>
        <taxon>Acetobacter</taxon>
    </lineage>
</organism>
<evidence type="ECO:0000313" key="3">
    <source>
        <dbReference type="Proteomes" id="UP000077349"/>
    </source>
</evidence>
<dbReference type="EMBL" id="LVHD01000002">
    <property type="protein sequence ID" value="OAG78542.1"/>
    <property type="molecule type" value="Genomic_DNA"/>
</dbReference>
<protein>
    <submittedName>
        <fullName evidence="2">ABC transporter</fullName>
    </submittedName>
</protein>
<sequence>MAPFPTDGLAQAQSHGTLTFDSQGVSGWDSAFIAFLWDVKQAASHAGLQFDPRGLPASAQRLLALLPDAPAPNKAADRKKPPSAGARGGQKPQCAE</sequence>